<keyword evidence="7" id="KW-0443">Lipid metabolism</keyword>
<keyword evidence="3" id="KW-0444">Lipid biosynthesis</keyword>
<evidence type="ECO:0000313" key="14">
    <source>
        <dbReference type="EMBL" id="CAA9493052.1"/>
    </source>
</evidence>
<gene>
    <name evidence="14" type="ORF">AVDCRST_MAG45-851</name>
</gene>
<accession>A0A6J4S964</accession>
<comment type="subcellular location">
    <subcellularLocation>
        <location evidence="1">Membrane</location>
        <topology evidence="1">Multi-pass membrane protein</topology>
    </subcellularLocation>
</comment>
<dbReference type="PANTHER" id="PTHR14269">
    <property type="entry name" value="CDP-DIACYLGLYCEROL--GLYCEROL-3-PHOSPHATE 3-PHOSPHATIDYLTRANSFERASE-RELATED"/>
    <property type="match status" value="1"/>
</dbReference>
<comment type="similarity">
    <text evidence="2 12">Belongs to the CDP-alcohol phosphatidyltransferase class-I family.</text>
</comment>
<dbReference type="GO" id="GO:0008444">
    <property type="term" value="F:CDP-diacylglycerol-glycerol-3-phosphate 3-phosphatidyltransferase activity"/>
    <property type="evidence" value="ECO:0007669"/>
    <property type="project" value="UniProtKB-UniRule"/>
</dbReference>
<keyword evidence="4 12" id="KW-0808">Transferase</keyword>
<evidence type="ECO:0000256" key="4">
    <source>
        <dbReference type="ARBA" id="ARBA00022679"/>
    </source>
</evidence>
<dbReference type="InterPro" id="IPR004570">
    <property type="entry name" value="Phosphatidylglycerol_P_synth"/>
</dbReference>
<evidence type="ECO:0000256" key="1">
    <source>
        <dbReference type="ARBA" id="ARBA00004141"/>
    </source>
</evidence>
<evidence type="ECO:0000256" key="5">
    <source>
        <dbReference type="ARBA" id="ARBA00022692"/>
    </source>
</evidence>
<dbReference type="InterPro" id="IPR048254">
    <property type="entry name" value="CDP_ALCOHOL_P_TRANSF_CS"/>
</dbReference>
<dbReference type="PIRSF" id="PIRSF000847">
    <property type="entry name" value="Phos_ph_gly_syn"/>
    <property type="match status" value="1"/>
</dbReference>
<evidence type="ECO:0000256" key="7">
    <source>
        <dbReference type="ARBA" id="ARBA00023098"/>
    </source>
</evidence>
<proteinExistence type="inferred from homology"/>
<dbReference type="GO" id="GO:0046474">
    <property type="term" value="P:glycerophospholipid biosynthetic process"/>
    <property type="evidence" value="ECO:0007669"/>
    <property type="project" value="TreeGrafter"/>
</dbReference>
<dbReference type="PROSITE" id="PS00379">
    <property type="entry name" value="CDP_ALCOHOL_P_TRANSF"/>
    <property type="match status" value="1"/>
</dbReference>
<organism evidence="14">
    <name type="scientific">uncultured Solirubrobacterales bacterium</name>
    <dbReference type="NCBI Taxonomy" id="768556"/>
    <lineage>
        <taxon>Bacteria</taxon>
        <taxon>Bacillati</taxon>
        <taxon>Actinomycetota</taxon>
        <taxon>Thermoleophilia</taxon>
        <taxon>Solirubrobacterales</taxon>
        <taxon>environmental samples</taxon>
    </lineage>
</organism>
<evidence type="ECO:0000256" key="12">
    <source>
        <dbReference type="RuleBase" id="RU003750"/>
    </source>
</evidence>
<evidence type="ECO:0000256" key="8">
    <source>
        <dbReference type="ARBA" id="ARBA00023136"/>
    </source>
</evidence>
<evidence type="ECO:0000256" key="2">
    <source>
        <dbReference type="ARBA" id="ARBA00010441"/>
    </source>
</evidence>
<evidence type="ECO:0000256" key="9">
    <source>
        <dbReference type="ARBA" id="ARBA00023209"/>
    </source>
</evidence>
<keyword evidence="10" id="KW-1208">Phospholipid metabolism</keyword>
<dbReference type="UniPathway" id="UPA00085"/>
<evidence type="ECO:0000256" key="6">
    <source>
        <dbReference type="ARBA" id="ARBA00022989"/>
    </source>
</evidence>
<protein>
    <recommendedName>
        <fullName evidence="11">CDP-diacylglycerol--glycerol-3-phosphate 3-phosphatidyltransferase</fullName>
        <ecNumber evidence="11">2.7.8.5</ecNumber>
    </recommendedName>
</protein>
<keyword evidence="9" id="KW-0594">Phospholipid biosynthesis</keyword>
<dbReference type="Gene3D" id="1.20.120.1760">
    <property type="match status" value="1"/>
</dbReference>
<keyword evidence="6 13" id="KW-1133">Transmembrane helix</keyword>
<evidence type="ECO:0000256" key="13">
    <source>
        <dbReference type="SAM" id="Phobius"/>
    </source>
</evidence>
<evidence type="ECO:0000256" key="10">
    <source>
        <dbReference type="ARBA" id="ARBA00023264"/>
    </source>
</evidence>
<dbReference type="PANTHER" id="PTHR14269:SF62">
    <property type="entry name" value="CDP-DIACYLGLYCEROL--GLYCEROL-3-PHOSPHATE 3-PHOSPHATIDYLTRANSFERASE 1, CHLOROPLASTIC"/>
    <property type="match status" value="1"/>
</dbReference>
<dbReference type="EMBL" id="CADCVU010000076">
    <property type="protein sequence ID" value="CAA9493052.1"/>
    <property type="molecule type" value="Genomic_DNA"/>
</dbReference>
<dbReference type="InterPro" id="IPR000462">
    <property type="entry name" value="CDP-OH_P_trans"/>
</dbReference>
<dbReference type="InterPro" id="IPR043130">
    <property type="entry name" value="CDP-OH_PTrfase_TM_dom"/>
</dbReference>
<dbReference type="AlphaFoldDB" id="A0A6J4S964"/>
<name>A0A6J4S964_9ACTN</name>
<dbReference type="EC" id="2.7.8.5" evidence="11"/>
<evidence type="ECO:0000256" key="11">
    <source>
        <dbReference type="NCBIfam" id="TIGR00560"/>
    </source>
</evidence>
<sequence>MRSLNLPNAITLARVALVPVVVLTLLDARRGGSPIVPAALVVVAALSDALDGYLARRTNEVTEFGRIVDPIADKALITGALAVLAVQDRVAVWVAVAIVGRELAVTALRSVAGRRGITVSVSRLGKNKTTLQVVAIVTLILAPDPYAWWVLALVYAALALTLVSGAEYFTGLSSRPAGESSSPQRSSSPGG</sequence>
<dbReference type="NCBIfam" id="TIGR00560">
    <property type="entry name" value="pgsA"/>
    <property type="match status" value="1"/>
</dbReference>
<dbReference type="GO" id="GO:0016020">
    <property type="term" value="C:membrane"/>
    <property type="evidence" value="ECO:0007669"/>
    <property type="project" value="UniProtKB-SubCell"/>
</dbReference>
<dbReference type="InterPro" id="IPR050324">
    <property type="entry name" value="CDP-alcohol_PTase-I"/>
</dbReference>
<evidence type="ECO:0000256" key="3">
    <source>
        <dbReference type="ARBA" id="ARBA00022516"/>
    </source>
</evidence>
<keyword evidence="5 13" id="KW-0812">Transmembrane</keyword>
<reference evidence="14" key="1">
    <citation type="submission" date="2020-02" db="EMBL/GenBank/DDBJ databases">
        <authorList>
            <person name="Meier V. D."/>
        </authorList>
    </citation>
    <scope>NUCLEOTIDE SEQUENCE</scope>
    <source>
        <strain evidence="14">AVDCRST_MAG45</strain>
    </source>
</reference>
<feature type="transmembrane region" description="Helical" evidence="13">
    <location>
        <begin position="146"/>
        <end position="166"/>
    </location>
</feature>
<keyword evidence="8 13" id="KW-0472">Membrane</keyword>
<dbReference type="Pfam" id="PF01066">
    <property type="entry name" value="CDP-OH_P_transf"/>
    <property type="match status" value="1"/>
</dbReference>